<dbReference type="Gene3D" id="3.80.10.10">
    <property type="entry name" value="Ribonuclease Inhibitor"/>
    <property type="match status" value="1"/>
</dbReference>
<gene>
    <name evidence="1" type="ORF">KCMC57_55940</name>
</gene>
<dbReference type="InterPro" id="IPR032675">
    <property type="entry name" value="LRR_dom_sf"/>
</dbReference>
<accession>A0AB33K5W2</accession>
<dbReference type="EMBL" id="AP035881">
    <property type="protein sequence ID" value="BFP49226.1"/>
    <property type="molecule type" value="Genomic_DNA"/>
</dbReference>
<dbReference type="AlphaFoldDB" id="A0AB33K5W2"/>
<dbReference type="SUPFAM" id="SSF52058">
    <property type="entry name" value="L domain-like"/>
    <property type="match status" value="1"/>
</dbReference>
<evidence type="ECO:0008006" key="2">
    <source>
        <dbReference type="Google" id="ProtNLM"/>
    </source>
</evidence>
<reference evidence="1" key="1">
    <citation type="submission" date="2024-07" db="EMBL/GenBank/DDBJ databases">
        <title>Complete genome sequences of cellulolytic bacteria, Kitasatospora sp. CMC57 and Streptomyces sp. CMC78, isolated from Japanese agricultural soil.</title>
        <authorList>
            <person name="Hashimoto T."/>
            <person name="Ito M."/>
            <person name="Iwamoto M."/>
            <person name="Fukahori D."/>
            <person name="Shoda T."/>
            <person name="Sakoda M."/>
            <person name="Morohoshi T."/>
            <person name="Mitsuboshi M."/>
            <person name="Nishizawa T."/>
        </authorList>
    </citation>
    <scope>NUCLEOTIDE SEQUENCE</scope>
    <source>
        <strain evidence="1">CMC57</strain>
    </source>
</reference>
<proteinExistence type="predicted"/>
<dbReference type="RefSeq" id="WP_407991364.1">
    <property type="nucleotide sequence ID" value="NZ_AP035881.2"/>
</dbReference>
<organism evidence="1">
    <name type="scientific">Kitasatospora sp. CMC57</name>
    <dbReference type="NCBI Taxonomy" id="3231513"/>
    <lineage>
        <taxon>Bacteria</taxon>
        <taxon>Bacillati</taxon>
        <taxon>Actinomycetota</taxon>
        <taxon>Actinomycetes</taxon>
        <taxon>Kitasatosporales</taxon>
        <taxon>Streptomycetaceae</taxon>
        <taxon>Kitasatospora</taxon>
    </lineage>
</organism>
<sequence length="287" mass="30863">MKIRKLGSSITEMQLICEAWQSEYAERFVSGECEGLLIGCHRPGASVDISFVAALPNLRSLRLGLGIGNPTPTAECRDLTLLHVSGRQKGRLDLSGLRALRELEAPVAIGLETVAGLPALESLTALSWRRGALELLGAHRHLRFLRIECAARTGELSLAGAAGLPELRTLWIYDGRLTETAELLAAERLEEIRLVGAKAPSVEFAARLPGLQRLVLENCGPLDSLAALADHPSLVEVAVVGNTVVQDGNLHPLVDNPRLRHVAVERGAAHYSHTPAQVRRLAPPAAL</sequence>
<protein>
    <recommendedName>
        <fullName evidence="2">Leucine-rich repeat domain-containing protein</fullName>
    </recommendedName>
</protein>
<evidence type="ECO:0000313" key="1">
    <source>
        <dbReference type="EMBL" id="BFP49226.1"/>
    </source>
</evidence>
<name>A0AB33K5W2_9ACTN</name>